<dbReference type="PANTHER" id="PTHR47723:SF7">
    <property type="entry name" value="RNASE H FAMILY PROTEIN"/>
    <property type="match status" value="1"/>
</dbReference>
<feature type="domain" description="RNase H type-1" evidence="1">
    <location>
        <begin position="20"/>
        <end position="160"/>
    </location>
</feature>
<accession>A0ABM1G1H3</accession>
<dbReference type="InterPro" id="IPR002156">
    <property type="entry name" value="RNaseH_domain"/>
</dbReference>
<evidence type="ECO:0000313" key="2">
    <source>
        <dbReference type="Proteomes" id="UP000694930"/>
    </source>
</evidence>
<evidence type="ECO:0000259" key="1">
    <source>
        <dbReference type="PROSITE" id="PS50879"/>
    </source>
</evidence>
<dbReference type="InterPro" id="IPR036397">
    <property type="entry name" value="RNaseH_sf"/>
</dbReference>
<protein>
    <submittedName>
        <fullName evidence="3">Uncharacterized protein LOC107009770</fullName>
    </submittedName>
</protein>
<keyword evidence="2" id="KW-1185">Reference proteome</keyword>
<reference evidence="2" key="1">
    <citation type="journal article" date="2014" name="Nat. Genet.">
        <title>The genome of the stress-tolerant wild tomato species Solanum pennellii.</title>
        <authorList>
            <person name="Bolger A."/>
            <person name="Scossa F."/>
            <person name="Bolger M.E."/>
            <person name="Lanz C."/>
            <person name="Maumus F."/>
            <person name="Tohge T."/>
            <person name="Quesneville H."/>
            <person name="Alseekh S."/>
            <person name="Sorensen I."/>
            <person name="Lichtenstein G."/>
            <person name="Fich E.A."/>
            <person name="Conte M."/>
            <person name="Keller H."/>
            <person name="Schneeberger K."/>
            <person name="Schwacke R."/>
            <person name="Ofner I."/>
            <person name="Vrebalov J."/>
            <person name="Xu Y."/>
            <person name="Osorio S."/>
            <person name="Aflitos S.A."/>
            <person name="Schijlen E."/>
            <person name="Jimenez-Gomez J.M."/>
            <person name="Ryngajllo M."/>
            <person name="Kimura S."/>
            <person name="Kumar R."/>
            <person name="Koenig D."/>
            <person name="Headland L.R."/>
            <person name="Maloof J.N."/>
            <person name="Sinha N."/>
            <person name="van Ham R.C."/>
            <person name="Lankhorst R.K."/>
            <person name="Mao L."/>
            <person name="Vogel A."/>
            <person name="Arsova B."/>
            <person name="Panstruga R."/>
            <person name="Fei Z."/>
            <person name="Rose J.K."/>
            <person name="Zamir D."/>
            <person name="Carrari F."/>
            <person name="Giovannoni J.J."/>
            <person name="Weigel D."/>
            <person name="Usadel B."/>
            <person name="Fernie A.R."/>
        </authorList>
    </citation>
    <scope>NUCLEOTIDE SEQUENCE [LARGE SCALE GENOMIC DNA]</scope>
    <source>
        <strain evidence="2">cv. LA0716</strain>
    </source>
</reference>
<evidence type="ECO:0000313" key="3">
    <source>
        <dbReference type="RefSeq" id="XP_015064594.1"/>
    </source>
</evidence>
<organism evidence="2 3">
    <name type="scientific">Solanum pennellii</name>
    <name type="common">Tomato</name>
    <name type="synonym">Lycopersicon pennellii</name>
    <dbReference type="NCBI Taxonomy" id="28526"/>
    <lineage>
        <taxon>Eukaryota</taxon>
        <taxon>Viridiplantae</taxon>
        <taxon>Streptophyta</taxon>
        <taxon>Embryophyta</taxon>
        <taxon>Tracheophyta</taxon>
        <taxon>Spermatophyta</taxon>
        <taxon>Magnoliopsida</taxon>
        <taxon>eudicotyledons</taxon>
        <taxon>Gunneridae</taxon>
        <taxon>Pentapetalae</taxon>
        <taxon>asterids</taxon>
        <taxon>lamiids</taxon>
        <taxon>Solanales</taxon>
        <taxon>Solanaceae</taxon>
        <taxon>Solanoideae</taxon>
        <taxon>Solaneae</taxon>
        <taxon>Solanum</taxon>
        <taxon>Solanum subgen. Lycopersicon</taxon>
    </lineage>
</organism>
<dbReference type="InterPro" id="IPR044730">
    <property type="entry name" value="RNase_H-like_dom_plant"/>
</dbReference>
<dbReference type="PANTHER" id="PTHR47723">
    <property type="entry name" value="OS05G0353850 PROTEIN"/>
    <property type="match status" value="1"/>
</dbReference>
<dbReference type="SUPFAM" id="SSF53098">
    <property type="entry name" value="Ribonuclease H-like"/>
    <property type="match status" value="1"/>
</dbReference>
<dbReference type="PROSITE" id="PS50879">
    <property type="entry name" value="RNASE_H_1"/>
    <property type="match status" value="1"/>
</dbReference>
<dbReference type="GeneID" id="107009770"/>
<reference evidence="3" key="2">
    <citation type="submission" date="2025-08" db="UniProtKB">
        <authorList>
            <consortium name="RefSeq"/>
        </authorList>
    </citation>
    <scope>IDENTIFICATION</scope>
</reference>
<dbReference type="Pfam" id="PF13456">
    <property type="entry name" value="RVT_3"/>
    <property type="match status" value="1"/>
</dbReference>
<dbReference type="Proteomes" id="UP000694930">
    <property type="component" value="Chromosome 2"/>
</dbReference>
<proteinExistence type="predicted"/>
<dbReference type="Gene3D" id="3.30.420.10">
    <property type="entry name" value="Ribonuclease H-like superfamily/Ribonuclease H"/>
    <property type="match status" value="1"/>
</dbReference>
<dbReference type="RefSeq" id="XP_015064594.1">
    <property type="nucleotide sequence ID" value="XM_015209108.1"/>
</dbReference>
<name>A0ABM1G1H3_SOLPN</name>
<dbReference type="InterPro" id="IPR012337">
    <property type="entry name" value="RNaseH-like_sf"/>
</dbReference>
<dbReference type="CDD" id="cd06222">
    <property type="entry name" value="RNase_H_like"/>
    <property type="match status" value="1"/>
</dbReference>
<sequence length="179" mass="20706">MVASYKHAIMVKEVTWEKPQQPFLKLNTVGSALNNPGKIGGGGIVRDYQGNMIYAYTIPLGIGTNNQAEIQAVSHGLHWCIQHGYRKIHLEVGSELVIHWLSNQTNYPWNLQPYILEIHRIVHQLERFKITHVYREANNTADRLSKYSHNTDIVQNFYIKDQLPTLAKRKLHSRKTWHG</sequence>
<dbReference type="InterPro" id="IPR053151">
    <property type="entry name" value="RNase_H-like"/>
</dbReference>
<gene>
    <name evidence="3" type="primary">LOC107009770</name>
</gene>